<feature type="compositionally biased region" description="Basic and acidic residues" evidence="1">
    <location>
        <begin position="1"/>
        <end position="10"/>
    </location>
</feature>
<dbReference type="HOGENOM" id="CLU_1797698_0_0_1"/>
<keyword evidence="3" id="KW-1185">Reference proteome</keyword>
<evidence type="ECO:0000313" key="2">
    <source>
        <dbReference type="EMBL" id="KIJ37640.1"/>
    </source>
</evidence>
<feature type="region of interest" description="Disordered" evidence="1">
    <location>
        <begin position="1"/>
        <end position="82"/>
    </location>
</feature>
<proteinExistence type="predicted"/>
<evidence type="ECO:0000256" key="1">
    <source>
        <dbReference type="SAM" id="MobiDB-lite"/>
    </source>
</evidence>
<evidence type="ECO:0000313" key="3">
    <source>
        <dbReference type="Proteomes" id="UP000054279"/>
    </source>
</evidence>
<gene>
    <name evidence="2" type="ORF">M422DRAFT_50265</name>
</gene>
<dbReference type="EMBL" id="KN837167">
    <property type="protein sequence ID" value="KIJ37640.1"/>
    <property type="molecule type" value="Genomic_DNA"/>
</dbReference>
<accession>A0A0C9VJ57</accession>
<protein>
    <submittedName>
        <fullName evidence="2">Uncharacterized protein</fullName>
    </submittedName>
</protein>
<organism evidence="2 3">
    <name type="scientific">Sphaerobolus stellatus (strain SS14)</name>
    <dbReference type="NCBI Taxonomy" id="990650"/>
    <lineage>
        <taxon>Eukaryota</taxon>
        <taxon>Fungi</taxon>
        <taxon>Dikarya</taxon>
        <taxon>Basidiomycota</taxon>
        <taxon>Agaricomycotina</taxon>
        <taxon>Agaricomycetes</taxon>
        <taxon>Phallomycetidae</taxon>
        <taxon>Geastrales</taxon>
        <taxon>Sphaerobolaceae</taxon>
        <taxon>Sphaerobolus</taxon>
    </lineage>
</organism>
<reference evidence="2 3" key="1">
    <citation type="submission" date="2014-06" db="EMBL/GenBank/DDBJ databases">
        <title>Evolutionary Origins and Diversification of the Mycorrhizal Mutualists.</title>
        <authorList>
            <consortium name="DOE Joint Genome Institute"/>
            <consortium name="Mycorrhizal Genomics Consortium"/>
            <person name="Kohler A."/>
            <person name="Kuo A."/>
            <person name="Nagy L.G."/>
            <person name="Floudas D."/>
            <person name="Copeland A."/>
            <person name="Barry K.W."/>
            <person name="Cichocki N."/>
            <person name="Veneault-Fourrey C."/>
            <person name="LaButti K."/>
            <person name="Lindquist E.A."/>
            <person name="Lipzen A."/>
            <person name="Lundell T."/>
            <person name="Morin E."/>
            <person name="Murat C."/>
            <person name="Riley R."/>
            <person name="Ohm R."/>
            <person name="Sun H."/>
            <person name="Tunlid A."/>
            <person name="Henrissat B."/>
            <person name="Grigoriev I.V."/>
            <person name="Hibbett D.S."/>
            <person name="Martin F."/>
        </authorList>
    </citation>
    <scope>NUCLEOTIDE SEQUENCE [LARGE SCALE GENOMIC DNA]</scope>
    <source>
        <strain evidence="2 3">SS14</strain>
    </source>
</reference>
<dbReference type="AlphaFoldDB" id="A0A0C9VJ57"/>
<dbReference type="Proteomes" id="UP000054279">
    <property type="component" value="Unassembled WGS sequence"/>
</dbReference>
<name>A0A0C9VJ57_SPHS4</name>
<feature type="compositionally biased region" description="Polar residues" evidence="1">
    <location>
        <begin position="69"/>
        <end position="80"/>
    </location>
</feature>
<sequence length="159" mass="17427">MAQDDQRNPEPDPNGTFQHLGLNFHSTRQEPPPQSGPLENQGRQPSPLRAPTSPQPGAQPSIGEPTAPGSANSDMLQQENSELRAQLALLKVHRTSQPLPRPFISDKDFATMRSQSGALKELEERKAAVPDMVPGFRVNPLTHGESQLCLQCQHGQFHS</sequence>